<reference evidence="3 5" key="2">
    <citation type="submission" date="2020-05" db="EMBL/GenBank/DDBJ databases">
        <authorList>
            <person name="Zhang R."/>
        </authorList>
    </citation>
    <scope>NUCLEOTIDE SEQUENCE [LARGE SCALE GENOMIC DNA]</scope>
    <source>
        <strain evidence="3 5">DSM 28986</strain>
    </source>
</reference>
<keyword evidence="1" id="KW-0472">Membrane</keyword>
<feature type="transmembrane region" description="Helical" evidence="1">
    <location>
        <begin position="91"/>
        <end position="110"/>
    </location>
</feature>
<dbReference type="EMBL" id="CP015363">
    <property type="protein sequence ID" value="ARD85580.1"/>
    <property type="molecule type" value="Genomic_DNA"/>
</dbReference>
<feature type="transmembrane region" description="Helical" evidence="1">
    <location>
        <begin position="122"/>
        <end position="145"/>
    </location>
</feature>
<sequence>MKSSVEKRMQERIDVKLVLRFIATSFVYFLAGLVIFAVNLIFSLNMHRDPIFVMWLFGGVVMIIFGLSYMFSSGIAKNSAMANNTVHIEYILLNIGVVLFFLGFSLFLGFSGVGSYGIGKPLAITGLMAIIVSMLIHLINIFVMISRDPYKNKKHGSP</sequence>
<evidence type="ECO:0000313" key="5">
    <source>
        <dbReference type="Proteomes" id="UP000546917"/>
    </source>
</evidence>
<feature type="transmembrane region" description="Helical" evidence="1">
    <location>
        <begin position="50"/>
        <end position="71"/>
    </location>
</feature>
<protein>
    <recommendedName>
        <fullName evidence="6">Multipass membrane protein</fullName>
    </recommendedName>
</protein>
<keyword evidence="1" id="KW-0812">Transmembrane</keyword>
<dbReference type="GeneID" id="16025016"/>
<keyword evidence="1" id="KW-1133">Transmembrane helix</keyword>
<feature type="transmembrane region" description="Helical" evidence="1">
    <location>
        <begin position="21"/>
        <end position="44"/>
    </location>
</feature>
<evidence type="ECO:0000313" key="2">
    <source>
        <dbReference type="EMBL" id="ARD85580.1"/>
    </source>
</evidence>
<evidence type="ECO:0000313" key="4">
    <source>
        <dbReference type="Proteomes" id="UP000192050"/>
    </source>
</evidence>
<dbReference type="Proteomes" id="UP000546917">
    <property type="component" value="Unassembled WGS sequence"/>
</dbReference>
<accession>A0A1V0N604</accession>
<reference evidence="2 4" key="1">
    <citation type="submission" date="2011-10" db="EMBL/GenBank/DDBJ databases">
        <title>Metabolic and evolutionary patterns in the extreme acidophile Ferroplasma acidiphilum.</title>
        <authorList>
            <person name="Golyshina O.V."/>
            <person name="Kozyavkin S.A."/>
            <person name="Tatusov R.L."/>
            <person name="Slesarev A.I."/>
            <person name="Golyshin P.N."/>
        </authorList>
    </citation>
    <scope>NUCLEOTIDE SEQUENCE [LARGE SCALE GENOMIC DNA]</scope>
    <source>
        <strain evidence="2">Berkeley</strain>
        <strain evidence="4">Y</strain>
    </source>
</reference>
<dbReference type="EMBL" id="JABGBP010000127">
    <property type="protein sequence ID" value="NOL59975.1"/>
    <property type="molecule type" value="Genomic_DNA"/>
</dbReference>
<evidence type="ECO:0008006" key="6">
    <source>
        <dbReference type="Google" id="ProtNLM"/>
    </source>
</evidence>
<evidence type="ECO:0000313" key="3">
    <source>
        <dbReference type="EMBL" id="NOL59975.1"/>
    </source>
</evidence>
<name>A0A1V0N604_9ARCH</name>
<keyword evidence="4" id="KW-1185">Reference proteome</keyword>
<dbReference type="STRING" id="74969.FAD_1741"/>
<dbReference type="AlphaFoldDB" id="A0A1V0N604"/>
<dbReference type="KEGG" id="fai:FAD_1741"/>
<gene>
    <name evidence="2" type="ORF">FAD_1741</name>
    <name evidence="3" type="ORF">HLB00_03895</name>
</gene>
<dbReference type="OrthoDB" id="387360at2157"/>
<proteinExistence type="predicted"/>
<dbReference type="Proteomes" id="UP000192050">
    <property type="component" value="Chromosome"/>
</dbReference>
<dbReference type="RefSeq" id="WP_009886883.1">
    <property type="nucleotide sequence ID" value="NZ_CP015363.1"/>
</dbReference>
<evidence type="ECO:0000256" key="1">
    <source>
        <dbReference type="SAM" id="Phobius"/>
    </source>
</evidence>
<organism evidence="2 4">
    <name type="scientific">Ferroplasma acidiphilum</name>
    <dbReference type="NCBI Taxonomy" id="74969"/>
    <lineage>
        <taxon>Archaea</taxon>
        <taxon>Methanobacteriati</taxon>
        <taxon>Thermoplasmatota</taxon>
        <taxon>Thermoplasmata</taxon>
        <taxon>Thermoplasmatales</taxon>
        <taxon>Ferroplasmaceae</taxon>
        <taxon>Ferroplasma</taxon>
    </lineage>
</organism>